<keyword evidence="2" id="KW-0732">Signal</keyword>
<dbReference type="Proteomes" id="UP001190700">
    <property type="component" value="Unassembled WGS sequence"/>
</dbReference>
<feature type="chain" id="PRO_5042062449" evidence="2">
    <location>
        <begin position="21"/>
        <end position="138"/>
    </location>
</feature>
<evidence type="ECO:0000313" key="3">
    <source>
        <dbReference type="EMBL" id="KAK3264830.1"/>
    </source>
</evidence>
<proteinExistence type="predicted"/>
<accession>A0AAE0KY80</accession>
<feature type="signal peptide" evidence="2">
    <location>
        <begin position="1"/>
        <end position="20"/>
    </location>
</feature>
<feature type="compositionally biased region" description="Pro residues" evidence="1">
    <location>
        <begin position="116"/>
        <end position="127"/>
    </location>
</feature>
<organism evidence="3 4">
    <name type="scientific">Cymbomonas tetramitiformis</name>
    <dbReference type="NCBI Taxonomy" id="36881"/>
    <lineage>
        <taxon>Eukaryota</taxon>
        <taxon>Viridiplantae</taxon>
        <taxon>Chlorophyta</taxon>
        <taxon>Pyramimonadophyceae</taxon>
        <taxon>Pyramimonadales</taxon>
        <taxon>Pyramimonadaceae</taxon>
        <taxon>Cymbomonas</taxon>
    </lineage>
</organism>
<reference evidence="3 4" key="1">
    <citation type="journal article" date="2015" name="Genome Biol. Evol.">
        <title>Comparative Genomics of a Bacterivorous Green Alga Reveals Evolutionary Causalities and Consequences of Phago-Mixotrophic Mode of Nutrition.</title>
        <authorList>
            <person name="Burns J.A."/>
            <person name="Paasch A."/>
            <person name="Narechania A."/>
            <person name="Kim E."/>
        </authorList>
    </citation>
    <scope>NUCLEOTIDE SEQUENCE [LARGE SCALE GENOMIC DNA]</scope>
    <source>
        <strain evidence="3 4">PLY_AMNH</strain>
    </source>
</reference>
<name>A0AAE0KY80_9CHLO</name>
<gene>
    <name evidence="3" type="ORF">CYMTET_26439</name>
</gene>
<comment type="caution">
    <text evidence="3">The sequence shown here is derived from an EMBL/GenBank/DDBJ whole genome shotgun (WGS) entry which is preliminary data.</text>
</comment>
<evidence type="ECO:0000256" key="1">
    <source>
        <dbReference type="SAM" id="MobiDB-lite"/>
    </source>
</evidence>
<evidence type="ECO:0000256" key="2">
    <source>
        <dbReference type="SAM" id="SignalP"/>
    </source>
</evidence>
<dbReference type="EMBL" id="LGRX02014327">
    <property type="protein sequence ID" value="KAK3264830.1"/>
    <property type="molecule type" value="Genomic_DNA"/>
</dbReference>
<feature type="region of interest" description="Disordered" evidence="1">
    <location>
        <begin position="95"/>
        <end position="138"/>
    </location>
</feature>
<protein>
    <submittedName>
        <fullName evidence="3">Uncharacterized protein</fullName>
    </submittedName>
</protein>
<evidence type="ECO:0000313" key="4">
    <source>
        <dbReference type="Proteomes" id="UP001190700"/>
    </source>
</evidence>
<sequence length="138" mass="15299">MSSAILLLCVCAALISCCRGREEIVHGGECRVVRRVPCVGESSDGEGCIQVDPCDIAGRYVLRRQTWICDMDYEEKWFAKNGKDAMQSTFGRDVDTGELRYNDGAEEFPELTKAPPNAPPSPPYPLPRHPRLSPMPLS</sequence>
<keyword evidence="4" id="KW-1185">Reference proteome</keyword>
<dbReference type="AlphaFoldDB" id="A0AAE0KY80"/>